<comment type="caution">
    <text evidence="1">The sequence shown here is derived from an EMBL/GenBank/DDBJ whole genome shotgun (WGS) entry which is preliminary data.</text>
</comment>
<sequence length="85" mass="9360">MLQTILLVLGLFVVLVSMVSLVEGTSPPALVSDLRARSARNRRLRRHRRDNAVYPYFYDVGLKNRAEGQPPAPVGGRVGVSRCGL</sequence>
<protein>
    <recommendedName>
        <fullName evidence="3">Secreted protein</fullName>
    </recommendedName>
</protein>
<keyword evidence="2" id="KW-1185">Reference proteome</keyword>
<dbReference type="EMBL" id="JBHTHX010001521">
    <property type="protein sequence ID" value="MFD0888845.1"/>
    <property type="molecule type" value="Genomic_DNA"/>
</dbReference>
<feature type="non-terminal residue" evidence="1">
    <location>
        <position position="85"/>
    </location>
</feature>
<proteinExistence type="predicted"/>
<name>A0ABW3E1L3_9ACTN</name>
<accession>A0ABW3E1L3</accession>
<reference evidence="2" key="1">
    <citation type="journal article" date="2019" name="Int. J. Syst. Evol. Microbiol.">
        <title>The Global Catalogue of Microorganisms (GCM) 10K type strain sequencing project: providing services to taxonomists for standard genome sequencing and annotation.</title>
        <authorList>
            <consortium name="The Broad Institute Genomics Platform"/>
            <consortium name="The Broad Institute Genome Sequencing Center for Infectious Disease"/>
            <person name="Wu L."/>
            <person name="Ma J."/>
        </authorList>
    </citation>
    <scope>NUCLEOTIDE SEQUENCE [LARGE SCALE GENOMIC DNA]</scope>
    <source>
        <strain evidence="2">CCUG 62974</strain>
    </source>
</reference>
<evidence type="ECO:0000313" key="1">
    <source>
        <dbReference type="EMBL" id="MFD0888845.1"/>
    </source>
</evidence>
<dbReference type="Proteomes" id="UP001597024">
    <property type="component" value="Unassembled WGS sequence"/>
</dbReference>
<evidence type="ECO:0008006" key="3">
    <source>
        <dbReference type="Google" id="ProtNLM"/>
    </source>
</evidence>
<organism evidence="1 2">
    <name type="scientific">Streptosporangium algeriense</name>
    <dbReference type="NCBI Taxonomy" id="1682748"/>
    <lineage>
        <taxon>Bacteria</taxon>
        <taxon>Bacillati</taxon>
        <taxon>Actinomycetota</taxon>
        <taxon>Actinomycetes</taxon>
        <taxon>Streptosporangiales</taxon>
        <taxon>Streptosporangiaceae</taxon>
        <taxon>Streptosporangium</taxon>
    </lineage>
</organism>
<evidence type="ECO:0000313" key="2">
    <source>
        <dbReference type="Proteomes" id="UP001597024"/>
    </source>
</evidence>
<gene>
    <name evidence="1" type="ORF">ACFQ08_30280</name>
</gene>